<evidence type="ECO:0000256" key="1">
    <source>
        <dbReference type="SAM" id="Coils"/>
    </source>
</evidence>
<accession>A0ABW1FQW5</accession>
<gene>
    <name evidence="4" type="ORF">ACFP3M_28835</name>
</gene>
<dbReference type="Pfam" id="PF00196">
    <property type="entry name" value="GerE"/>
    <property type="match status" value="1"/>
</dbReference>
<evidence type="ECO:0000259" key="3">
    <source>
        <dbReference type="SMART" id="SM00421"/>
    </source>
</evidence>
<dbReference type="InterPro" id="IPR016032">
    <property type="entry name" value="Sig_transdc_resp-reg_C-effctor"/>
</dbReference>
<feature type="region of interest" description="Disordered" evidence="2">
    <location>
        <begin position="297"/>
        <end position="329"/>
    </location>
</feature>
<evidence type="ECO:0000313" key="4">
    <source>
        <dbReference type="EMBL" id="MFC5896812.1"/>
    </source>
</evidence>
<dbReference type="Proteomes" id="UP001596241">
    <property type="component" value="Unassembled WGS sequence"/>
</dbReference>
<proteinExistence type="predicted"/>
<keyword evidence="1" id="KW-0175">Coiled coil</keyword>
<dbReference type="SMART" id="SM00421">
    <property type="entry name" value="HTH_LUXR"/>
    <property type="match status" value="1"/>
</dbReference>
<feature type="compositionally biased region" description="Basic and acidic residues" evidence="2">
    <location>
        <begin position="315"/>
        <end position="329"/>
    </location>
</feature>
<name>A0ABW1FQW5_9ACTN</name>
<dbReference type="Gene3D" id="1.10.10.10">
    <property type="entry name" value="Winged helix-like DNA-binding domain superfamily/Winged helix DNA-binding domain"/>
    <property type="match status" value="1"/>
</dbReference>
<dbReference type="PANTHER" id="PTHR34293:SF1">
    <property type="entry name" value="HTH-TYPE TRANSCRIPTIONAL REGULATOR TRMBL2"/>
    <property type="match status" value="1"/>
</dbReference>
<dbReference type="RefSeq" id="WP_345086745.1">
    <property type="nucleotide sequence ID" value="NZ_BAAAWG010000012.1"/>
</dbReference>
<protein>
    <submittedName>
        <fullName evidence="4">LuxR C-terminal-related transcriptional regulator</fullName>
    </submittedName>
</protein>
<sequence>MAFYAGVLQERPPSGECPECLVALGLIQQTREQLVAIPPSLAGEVLTRPMEQAIDRERSTLAAVRAAMQRAEEVYRDSRRADGEQAVRVISDADVISTTLSAAVGSCRQELLTAQPGGGRPPELLGKALTSDLAALRRGVQQRTIYQHTIRSHGPTLAYTGRVSAAGAEVRTLDEVFDRLIVCDRKIAFVPDPAEERQQVALAIEHPGLIRYLVGIFEHAWERATPLPHSPGEQRPPLLTDDTRRAVLHLMVNGYTDETIAGRLGMSTRSVATHVRKTAEAFGSRSRAQLSYLIAKAGILDEDPPPPPSPLRVPTRAERDEGDSTARRP</sequence>
<evidence type="ECO:0000256" key="2">
    <source>
        <dbReference type="SAM" id="MobiDB-lite"/>
    </source>
</evidence>
<feature type="domain" description="HTH luxR-type" evidence="3">
    <location>
        <begin position="236"/>
        <end position="294"/>
    </location>
</feature>
<dbReference type="InterPro" id="IPR036388">
    <property type="entry name" value="WH-like_DNA-bd_sf"/>
</dbReference>
<keyword evidence="5" id="KW-1185">Reference proteome</keyword>
<dbReference type="InterPro" id="IPR051797">
    <property type="entry name" value="TrmB-like"/>
</dbReference>
<dbReference type="PANTHER" id="PTHR34293">
    <property type="entry name" value="HTH-TYPE TRANSCRIPTIONAL REGULATOR TRMBL2"/>
    <property type="match status" value="1"/>
</dbReference>
<organism evidence="4 5">
    <name type="scientific">Streptomyces ramulosus</name>
    <dbReference type="NCBI Taxonomy" id="47762"/>
    <lineage>
        <taxon>Bacteria</taxon>
        <taxon>Bacillati</taxon>
        <taxon>Actinomycetota</taxon>
        <taxon>Actinomycetes</taxon>
        <taxon>Kitasatosporales</taxon>
        <taxon>Streptomycetaceae</taxon>
        <taxon>Streptomyces</taxon>
    </lineage>
</organism>
<reference evidence="5" key="1">
    <citation type="journal article" date="2019" name="Int. J. Syst. Evol. Microbiol.">
        <title>The Global Catalogue of Microorganisms (GCM) 10K type strain sequencing project: providing services to taxonomists for standard genome sequencing and annotation.</title>
        <authorList>
            <consortium name="The Broad Institute Genomics Platform"/>
            <consortium name="The Broad Institute Genome Sequencing Center for Infectious Disease"/>
            <person name="Wu L."/>
            <person name="Ma J."/>
        </authorList>
    </citation>
    <scope>NUCLEOTIDE SEQUENCE [LARGE SCALE GENOMIC DNA]</scope>
    <source>
        <strain evidence="5">CGMCC 1.15809</strain>
    </source>
</reference>
<feature type="coiled-coil region" evidence="1">
    <location>
        <begin position="54"/>
        <end position="81"/>
    </location>
</feature>
<evidence type="ECO:0000313" key="5">
    <source>
        <dbReference type="Proteomes" id="UP001596241"/>
    </source>
</evidence>
<dbReference type="InterPro" id="IPR000792">
    <property type="entry name" value="Tscrpt_reg_LuxR_C"/>
</dbReference>
<dbReference type="EMBL" id="JBHSPW010000017">
    <property type="protein sequence ID" value="MFC5896812.1"/>
    <property type="molecule type" value="Genomic_DNA"/>
</dbReference>
<dbReference type="SUPFAM" id="SSF46894">
    <property type="entry name" value="C-terminal effector domain of the bipartite response regulators"/>
    <property type="match status" value="1"/>
</dbReference>
<comment type="caution">
    <text evidence="4">The sequence shown here is derived from an EMBL/GenBank/DDBJ whole genome shotgun (WGS) entry which is preliminary data.</text>
</comment>